<name>A0ABY0ULJ0_9PSED</name>
<proteinExistence type="predicted"/>
<dbReference type="Proteomes" id="UP000183126">
    <property type="component" value="Chromosome I"/>
</dbReference>
<organism evidence="1 2">
    <name type="scientific">Pseudomonas trivialis</name>
    <dbReference type="NCBI Taxonomy" id="200450"/>
    <lineage>
        <taxon>Bacteria</taxon>
        <taxon>Pseudomonadati</taxon>
        <taxon>Pseudomonadota</taxon>
        <taxon>Gammaproteobacteria</taxon>
        <taxon>Pseudomonadales</taxon>
        <taxon>Pseudomonadaceae</taxon>
        <taxon>Pseudomonas</taxon>
    </lineage>
</organism>
<evidence type="ECO:0000313" key="1">
    <source>
        <dbReference type="EMBL" id="SDS86376.1"/>
    </source>
</evidence>
<accession>A0ABY0ULJ0</accession>
<reference evidence="1 2" key="1">
    <citation type="submission" date="2016-10" db="EMBL/GenBank/DDBJ databases">
        <authorList>
            <person name="Varghese N."/>
            <person name="Submissions S."/>
        </authorList>
    </citation>
    <scope>NUCLEOTIDE SEQUENCE [LARGE SCALE GENOMIC DNA]</scope>
    <source>
        <strain evidence="1 2">BS3111</strain>
    </source>
</reference>
<dbReference type="EMBL" id="LT629760">
    <property type="protein sequence ID" value="SDS86376.1"/>
    <property type="molecule type" value="Genomic_DNA"/>
</dbReference>
<dbReference type="RefSeq" id="WP_231986820.1">
    <property type="nucleotide sequence ID" value="NZ_JYLK01000019.1"/>
</dbReference>
<protein>
    <submittedName>
        <fullName evidence="1">Uncharacterized protein</fullName>
    </submittedName>
</protein>
<sequence>MAGGHVIEYNAGKVIGTNASGAPTSTIKINVRGGVIQTAFPYWLGMIMSSGGTIIERFVAQELDDSVRSILKDAFDERICSKSVLFREFEFNCFDVSLDFEKGIVTLQDVLSAGESSFLDIPIRDFISACGLNVSC</sequence>
<evidence type="ECO:0000313" key="2">
    <source>
        <dbReference type="Proteomes" id="UP000183126"/>
    </source>
</evidence>
<keyword evidence="2" id="KW-1185">Reference proteome</keyword>
<gene>
    <name evidence="1" type="ORF">SAMN04490205_3895</name>
</gene>